<name>A0ABW1KMS7_9ACTN</name>
<evidence type="ECO:0000313" key="6">
    <source>
        <dbReference type="Proteomes" id="UP001596203"/>
    </source>
</evidence>
<gene>
    <name evidence="5" type="ORF">ACFP2T_42160</name>
</gene>
<dbReference type="EMBL" id="JBHSPR010000068">
    <property type="protein sequence ID" value="MFC6022745.1"/>
    <property type="molecule type" value="Genomic_DNA"/>
</dbReference>
<accession>A0ABW1KMS7</accession>
<feature type="compositionally biased region" description="Low complexity" evidence="2">
    <location>
        <begin position="304"/>
        <end position="315"/>
    </location>
</feature>
<dbReference type="InterPro" id="IPR037291">
    <property type="entry name" value="DUF4139"/>
</dbReference>
<dbReference type="NCBIfam" id="TIGR02231">
    <property type="entry name" value="mucoidy inhibitor MuiA family protein"/>
    <property type="match status" value="1"/>
</dbReference>
<dbReference type="Pfam" id="PF13600">
    <property type="entry name" value="DUF4140"/>
    <property type="match status" value="1"/>
</dbReference>
<dbReference type="PANTHER" id="PTHR31005:SF8">
    <property type="entry name" value="DUF4139 DOMAIN-CONTAINING PROTEIN"/>
    <property type="match status" value="1"/>
</dbReference>
<dbReference type="InterPro" id="IPR025554">
    <property type="entry name" value="DUF4140"/>
</dbReference>
<dbReference type="PANTHER" id="PTHR31005">
    <property type="entry name" value="DUF4139 DOMAIN-CONTAINING PROTEIN"/>
    <property type="match status" value="1"/>
</dbReference>
<evidence type="ECO:0000256" key="1">
    <source>
        <dbReference type="SAM" id="Coils"/>
    </source>
</evidence>
<keyword evidence="1" id="KW-0175">Coiled coil</keyword>
<feature type="compositionally biased region" description="Gly residues" evidence="2">
    <location>
        <begin position="205"/>
        <end position="215"/>
    </location>
</feature>
<evidence type="ECO:0000259" key="3">
    <source>
        <dbReference type="Pfam" id="PF13598"/>
    </source>
</evidence>
<evidence type="ECO:0000256" key="2">
    <source>
        <dbReference type="SAM" id="MobiDB-lite"/>
    </source>
</evidence>
<dbReference type="InterPro" id="IPR011935">
    <property type="entry name" value="CHP02231"/>
</dbReference>
<dbReference type="Pfam" id="PF13598">
    <property type="entry name" value="DUF4139"/>
    <property type="match status" value="1"/>
</dbReference>
<proteinExistence type="predicted"/>
<evidence type="ECO:0000259" key="4">
    <source>
        <dbReference type="Pfam" id="PF13600"/>
    </source>
</evidence>
<dbReference type="RefSeq" id="WP_377432523.1">
    <property type="nucleotide sequence ID" value="NZ_JBHSPR010000068.1"/>
</dbReference>
<evidence type="ECO:0000313" key="5">
    <source>
        <dbReference type="EMBL" id="MFC6022745.1"/>
    </source>
</evidence>
<feature type="region of interest" description="Disordered" evidence="2">
    <location>
        <begin position="195"/>
        <end position="216"/>
    </location>
</feature>
<feature type="domain" description="DUF4140" evidence="4">
    <location>
        <begin position="13"/>
        <end position="112"/>
    </location>
</feature>
<dbReference type="Proteomes" id="UP001596203">
    <property type="component" value="Unassembled WGS sequence"/>
</dbReference>
<feature type="domain" description="DUF4139" evidence="3">
    <location>
        <begin position="220"/>
        <end position="542"/>
    </location>
</feature>
<organism evidence="5 6">
    <name type="scientific">Plantactinospora solaniradicis</name>
    <dbReference type="NCBI Taxonomy" id="1723736"/>
    <lineage>
        <taxon>Bacteria</taxon>
        <taxon>Bacillati</taxon>
        <taxon>Actinomycetota</taxon>
        <taxon>Actinomycetes</taxon>
        <taxon>Micromonosporales</taxon>
        <taxon>Micromonosporaceae</taxon>
        <taxon>Plantactinospora</taxon>
    </lineage>
</organism>
<feature type="coiled-coil region" evidence="1">
    <location>
        <begin position="155"/>
        <end position="182"/>
    </location>
</feature>
<keyword evidence="6" id="KW-1185">Reference proteome</keyword>
<comment type="caution">
    <text evidence="5">The sequence shown here is derived from an EMBL/GenBank/DDBJ whole genome shotgun (WGS) entry which is preliminary data.</text>
</comment>
<sequence>MTPSPIDAPIVAVTVYPDRARVTRRIDLSLPSGEREHRVRLGPLPLGLRRDSLRVGGRGPATVLGVDVLTEVRPRATEGTAAELAQRRRDLNAELAELADADAVEGQRAEFLILLAQRAGGSYARALAAGDASPGDVAGFADSVAEQTAASQARRRELGRRREETQDRLAAVERELAALSGERPADRLLAEVTLRIEPEEDGPEGEGGPGEGGPGEEVRLELSYVVEGAGWTSSYDLRLVDETLTLTWFGLVSQRTGEDWPECELLLSTARPASGGTALPELVPWYLSQAEPAGWTGAEGAPGGAQPYGVVAAGAPAPPPSSGRPRSPGSGPRRAAPVAQPTATLEQGVMAATYQPARAVAVPADGGAHRAVVAALELPTRLDYLTAPIRTPGVHLRATAVNNSAHTLLPGPASVFHGGDFVGGTTLPTWAPGEEVKLALGQDDRIRVKRELVRRSDTKVTLGSTRRREVEYRISVANHTPRPARLTVLDQLPVSQSEGITVRELRVDPAPDERAALGELIWRLELPPGQSREIVLGLRVELTRGIEMVGWRE</sequence>
<feature type="region of interest" description="Disordered" evidence="2">
    <location>
        <begin position="297"/>
        <end position="342"/>
    </location>
</feature>
<reference evidence="6" key="1">
    <citation type="journal article" date="2019" name="Int. J. Syst. Evol. Microbiol.">
        <title>The Global Catalogue of Microorganisms (GCM) 10K type strain sequencing project: providing services to taxonomists for standard genome sequencing and annotation.</title>
        <authorList>
            <consortium name="The Broad Institute Genomics Platform"/>
            <consortium name="The Broad Institute Genome Sequencing Center for Infectious Disease"/>
            <person name="Wu L."/>
            <person name="Ma J."/>
        </authorList>
    </citation>
    <scope>NUCLEOTIDE SEQUENCE [LARGE SCALE GENOMIC DNA]</scope>
    <source>
        <strain evidence="6">ZS-35-S2</strain>
    </source>
</reference>
<protein>
    <submittedName>
        <fullName evidence="5">DUF4139 domain-containing protein</fullName>
    </submittedName>
</protein>
<feature type="compositionally biased region" description="Low complexity" evidence="2">
    <location>
        <begin position="323"/>
        <end position="337"/>
    </location>
</feature>